<keyword evidence="2" id="KW-1185">Reference proteome</keyword>
<dbReference type="InterPro" id="IPR036396">
    <property type="entry name" value="Cyt_P450_sf"/>
</dbReference>
<dbReference type="GO" id="GO:0016705">
    <property type="term" value="F:oxidoreductase activity, acting on paired donors, with incorporation or reduction of molecular oxygen"/>
    <property type="evidence" value="ECO:0007669"/>
    <property type="project" value="InterPro"/>
</dbReference>
<dbReference type="AlphaFoldDB" id="A0A914RU10"/>
<keyword evidence="1" id="KW-0503">Monooxygenase</keyword>
<dbReference type="Proteomes" id="UP000887564">
    <property type="component" value="Unplaced"/>
</dbReference>
<sequence>MEHTIQLEVMEFIEYLTENSGKELDLCRVTAVCVGNIINNILFGNRFPQVHFQFEKLYQIY</sequence>
<reference evidence="3" key="1">
    <citation type="submission" date="2022-11" db="UniProtKB">
        <authorList>
            <consortium name="WormBaseParasite"/>
        </authorList>
    </citation>
    <scope>IDENTIFICATION</scope>
</reference>
<dbReference type="GO" id="GO:0020037">
    <property type="term" value="F:heme binding"/>
    <property type="evidence" value="ECO:0007669"/>
    <property type="project" value="InterPro"/>
</dbReference>
<dbReference type="WBParaSite" id="PEQ_0000976201-mRNA-1">
    <property type="protein sequence ID" value="PEQ_0000976201-mRNA-1"/>
    <property type="gene ID" value="PEQ_0000976201"/>
</dbReference>
<keyword evidence="1" id="KW-0560">Oxidoreductase</keyword>
<dbReference type="GO" id="GO:0004497">
    <property type="term" value="F:monooxygenase activity"/>
    <property type="evidence" value="ECO:0007669"/>
    <property type="project" value="UniProtKB-KW"/>
</dbReference>
<accession>A0A914RU10</accession>
<dbReference type="SUPFAM" id="SSF48264">
    <property type="entry name" value="Cytochrome P450"/>
    <property type="match status" value="1"/>
</dbReference>
<name>A0A914RU10_PAREQ</name>
<protein>
    <submittedName>
        <fullName evidence="3">Uncharacterized protein</fullName>
    </submittedName>
</protein>
<organism evidence="2 3">
    <name type="scientific">Parascaris equorum</name>
    <name type="common">Equine roundworm</name>
    <dbReference type="NCBI Taxonomy" id="6256"/>
    <lineage>
        <taxon>Eukaryota</taxon>
        <taxon>Metazoa</taxon>
        <taxon>Ecdysozoa</taxon>
        <taxon>Nematoda</taxon>
        <taxon>Chromadorea</taxon>
        <taxon>Rhabditida</taxon>
        <taxon>Spirurina</taxon>
        <taxon>Ascaridomorpha</taxon>
        <taxon>Ascaridoidea</taxon>
        <taxon>Ascarididae</taxon>
        <taxon>Parascaris</taxon>
    </lineage>
</organism>
<evidence type="ECO:0000256" key="1">
    <source>
        <dbReference type="ARBA" id="ARBA00023033"/>
    </source>
</evidence>
<evidence type="ECO:0000313" key="3">
    <source>
        <dbReference type="WBParaSite" id="PEQ_0000976201-mRNA-1"/>
    </source>
</evidence>
<dbReference type="Gene3D" id="1.10.630.10">
    <property type="entry name" value="Cytochrome P450"/>
    <property type="match status" value="1"/>
</dbReference>
<proteinExistence type="predicted"/>
<dbReference type="GO" id="GO:0005506">
    <property type="term" value="F:iron ion binding"/>
    <property type="evidence" value="ECO:0007669"/>
    <property type="project" value="InterPro"/>
</dbReference>
<evidence type="ECO:0000313" key="2">
    <source>
        <dbReference type="Proteomes" id="UP000887564"/>
    </source>
</evidence>